<dbReference type="InterPro" id="IPR013087">
    <property type="entry name" value="Znf_C2H2_type"/>
</dbReference>
<feature type="compositionally biased region" description="Low complexity" evidence="8">
    <location>
        <begin position="132"/>
        <end position="149"/>
    </location>
</feature>
<evidence type="ECO:0000256" key="3">
    <source>
        <dbReference type="ARBA" id="ARBA00022737"/>
    </source>
</evidence>
<keyword evidence="11" id="KW-1185">Reference proteome</keyword>
<keyword evidence="2" id="KW-0479">Metal-binding</keyword>
<gene>
    <name evidence="10" type="ORF">CAAN4_H09384</name>
</gene>
<feature type="compositionally biased region" description="Acidic residues" evidence="8">
    <location>
        <begin position="355"/>
        <end position="375"/>
    </location>
</feature>
<protein>
    <recommendedName>
        <fullName evidence="9">C2H2-type domain-containing protein</fullName>
    </recommendedName>
</protein>
<feature type="region of interest" description="Disordered" evidence="8">
    <location>
        <begin position="308"/>
        <end position="379"/>
    </location>
</feature>
<evidence type="ECO:0000256" key="5">
    <source>
        <dbReference type="ARBA" id="ARBA00022833"/>
    </source>
</evidence>
<evidence type="ECO:0000256" key="6">
    <source>
        <dbReference type="ARBA" id="ARBA00023242"/>
    </source>
</evidence>
<reference evidence="10 11" key="1">
    <citation type="submission" date="2024-01" db="EMBL/GenBank/DDBJ databases">
        <authorList>
            <consortium name="Genoscope - CEA"/>
            <person name="William W."/>
        </authorList>
    </citation>
    <scope>NUCLEOTIDE SEQUENCE [LARGE SCALE GENOMIC DNA]</scope>
    <source>
        <strain evidence="10 11">29B2s-10</strain>
    </source>
</reference>
<organism evidence="10 11">
    <name type="scientific">[Candida] anglica</name>
    <dbReference type="NCBI Taxonomy" id="148631"/>
    <lineage>
        <taxon>Eukaryota</taxon>
        <taxon>Fungi</taxon>
        <taxon>Dikarya</taxon>
        <taxon>Ascomycota</taxon>
        <taxon>Saccharomycotina</taxon>
        <taxon>Pichiomycetes</taxon>
        <taxon>Debaryomycetaceae</taxon>
        <taxon>Kurtzmaniella</taxon>
    </lineage>
</organism>
<comment type="subcellular location">
    <subcellularLocation>
        <location evidence="1">Nucleus</location>
    </subcellularLocation>
</comment>
<feature type="domain" description="C2H2-type" evidence="9">
    <location>
        <begin position="381"/>
        <end position="408"/>
    </location>
</feature>
<feature type="compositionally biased region" description="Low complexity" evidence="8">
    <location>
        <begin position="109"/>
        <end position="124"/>
    </location>
</feature>
<keyword evidence="6" id="KW-0539">Nucleus</keyword>
<feature type="domain" description="C2H2-type" evidence="9">
    <location>
        <begin position="409"/>
        <end position="436"/>
    </location>
</feature>
<dbReference type="Proteomes" id="UP001497600">
    <property type="component" value="Chromosome H"/>
</dbReference>
<feature type="compositionally biased region" description="Polar residues" evidence="8">
    <location>
        <begin position="67"/>
        <end position="88"/>
    </location>
</feature>
<dbReference type="EMBL" id="OZ004260">
    <property type="protein sequence ID" value="CAK7921035.1"/>
    <property type="molecule type" value="Genomic_DNA"/>
</dbReference>
<evidence type="ECO:0000313" key="11">
    <source>
        <dbReference type="Proteomes" id="UP001497600"/>
    </source>
</evidence>
<dbReference type="PANTHER" id="PTHR24394:SF44">
    <property type="entry name" value="ZINC FINGER PROTEIN 271-LIKE"/>
    <property type="match status" value="1"/>
</dbReference>
<keyword evidence="3" id="KW-0677">Repeat</keyword>
<feature type="compositionally biased region" description="Polar residues" evidence="8">
    <location>
        <begin position="459"/>
        <end position="474"/>
    </location>
</feature>
<feature type="region of interest" description="Disordered" evidence="8">
    <location>
        <begin position="1"/>
        <end position="88"/>
    </location>
</feature>
<dbReference type="PROSITE" id="PS00028">
    <property type="entry name" value="ZINC_FINGER_C2H2_1"/>
    <property type="match status" value="1"/>
</dbReference>
<feature type="compositionally biased region" description="Polar residues" evidence="8">
    <location>
        <begin position="160"/>
        <end position="187"/>
    </location>
</feature>
<evidence type="ECO:0000313" key="10">
    <source>
        <dbReference type="EMBL" id="CAK7921035.1"/>
    </source>
</evidence>
<name>A0ABP0EK50_9ASCO</name>
<keyword evidence="4 7" id="KW-0863">Zinc-finger</keyword>
<evidence type="ECO:0000256" key="2">
    <source>
        <dbReference type="ARBA" id="ARBA00022723"/>
    </source>
</evidence>
<keyword evidence="5" id="KW-0862">Zinc</keyword>
<dbReference type="PANTHER" id="PTHR24394">
    <property type="entry name" value="ZINC FINGER PROTEIN"/>
    <property type="match status" value="1"/>
</dbReference>
<dbReference type="InterPro" id="IPR036236">
    <property type="entry name" value="Znf_C2H2_sf"/>
</dbReference>
<evidence type="ECO:0000259" key="9">
    <source>
        <dbReference type="PROSITE" id="PS50157"/>
    </source>
</evidence>
<evidence type="ECO:0000256" key="4">
    <source>
        <dbReference type="ARBA" id="ARBA00022771"/>
    </source>
</evidence>
<evidence type="ECO:0000256" key="8">
    <source>
        <dbReference type="SAM" id="MobiDB-lite"/>
    </source>
</evidence>
<dbReference type="SUPFAM" id="SSF57667">
    <property type="entry name" value="beta-beta-alpha zinc fingers"/>
    <property type="match status" value="1"/>
</dbReference>
<evidence type="ECO:0000256" key="7">
    <source>
        <dbReference type="PROSITE-ProRule" id="PRU00042"/>
    </source>
</evidence>
<sequence>MDHIRPQYPRSHTNPEGGLPRSPYSNNSEKKEGNNMSYPLFTSPHTGGPSSPFNAGELPPPQKKSRTIGQDQGTSSSKFFLPTQRSNIEPNVSYTRSYSSNSIPSLLAGPTTSAGASASTNIGTENSATECNNSSTSSKSNHNSFSINSRPHQQRHNSVHEIQNSGPNTKVSSLSNITQSNGSNSQYRTVPISHLTSHSRSSIGSESDEDERFLRLAKEALVATAGAKGVANNLMVDPTIQDLLRRLQYASSPHGNPIKRSKKIHANENGQLQIQGFYKQFPNLSNNIFMESEGSHIMNSGANLSATAGNSSTITNGEDSSKSLHHPSNSRSEGWNFLVGEPMVYKTQNTRTAEDVEDEEDEDLRDEKDSSEEGGEESRKFSCEKCLMSFRRSSDLKRHEKQHLSIPPNICELCGKGFARKDALKRHMGTLTCKRNADKRLYIENLSYVNKRKKDVPGNGQSFRSNNNENDWDI</sequence>
<accession>A0ABP0EK50</accession>
<proteinExistence type="predicted"/>
<feature type="compositionally biased region" description="Polar residues" evidence="8">
    <location>
        <begin position="308"/>
        <end position="318"/>
    </location>
</feature>
<feature type="region of interest" description="Disordered" evidence="8">
    <location>
        <begin position="453"/>
        <end position="474"/>
    </location>
</feature>
<dbReference type="Gene3D" id="3.30.160.60">
    <property type="entry name" value="Classic Zinc Finger"/>
    <property type="match status" value="2"/>
</dbReference>
<evidence type="ECO:0000256" key="1">
    <source>
        <dbReference type="ARBA" id="ARBA00004123"/>
    </source>
</evidence>
<dbReference type="SMART" id="SM00355">
    <property type="entry name" value="ZnF_C2H2"/>
    <property type="match status" value="2"/>
</dbReference>
<feature type="compositionally biased region" description="Polar residues" evidence="8">
    <location>
        <begin position="43"/>
        <end position="53"/>
    </location>
</feature>
<dbReference type="Pfam" id="PF00096">
    <property type="entry name" value="zf-C2H2"/>
    <property type="match status" value="2"/>
</dbReference>
<dbReference type="PROSITE" id="PS50157">
    <property type="entry name" value="ZINC_FINGER_C2H2_2"/>
    <property type="match status" value="2"/>
</dbReference>
<feature type="region of interest" description="Disordered" evidence="8">
    <location>
        <begin position="109"/>
        <end position="187"/>
    </location>
</feature>